<gene>
    <name evidence="6" type="ORF">GMD78_00065</name>
</gene>
<dbReference type="SUPFAM" id="SSF56281">
    <property type="entry name" value="Metallo-hydrolase/oxidoreductase"/>
    <property type="match status" value="1"/>
</dbReference>
<evidence type="ECO:0000313" key="7">
    <source>
        <dbReference type="Proteomes" id="UP000469125"/>
    </source>
</evidence>
<evidence type="ECO:0000259" key="5">
    <source>
        <dbReference type="SMART" id="SM00849"/>
    </source>
</evidence>
<evidence type="ECO:0000313" key="6">
    <source>
        <dbReference type="EMBL" id="MUK86797.1"/>
    </source>
</evidence>
<sequence length="285" mass="33116">MEKLQVGRATLTWLNGGVNFLDGGAMFGVVPKALWSKKYPVNEKNQIELRTDPILLQIDGKNMLIDSGIGHGKLSEKQIRNFGVLEQSSIETSLAKLNLTVDDIDHILMTHLHFDHACGLTRLENEDFVPIFPKATIYTSAVEWNEMQHPNIRSVNTYWEMNWKPVVNQVETFENELEILPGLKMIHTGGHSDGHSIIVFEQDDECFIHMADLMPTHAHQNKLWALAYDDYPVTSVHQKEKWMDIGYRKNAWYTFYHDAYYRAIQFNDKGEKNSEIERKRYEYKK</sequence>
<dbReference type="InterPro" id="IPR001279">
    <property type="entry name" value="Metallo-B-lactamas"/>
</dbReference>
<dbReference type="AlphaFoldDB" id="A0A6N8FFI6"/>
<dbReference type="PANTHER" id="PTHR42978">
    <property type="entry name" value="QUORUM-QUENCHING LACTONASE YTNP-RELATED-RELATED"/>
    <property type="match status" value="1"/>
</dbReference>
<dbReference type="InterPro" id="IPR051013">
    <property type="entry name" value="MBL_superfamily_lactonases"/>
</dbReference>
<accession>A0A6N8FFI6</accession>
<dbReference type="SMART" id="SM00849">
    <property type="entry name" value="Lactamase_B"/>
    <property type="match status" value="1"/>
</dbReference>
<protein>
    <submittedName>
        <fullName evidence="6">MBL fold metallo-hydrolase</fullName>
    </submittedName>
</protein>
<dbReference type="CDD" id="cd07728">
    <property type="entry name" value="YtnP-like_MBL-fold"/>
    <property type="match status" value="1"/>
</dbReference>
<evidence type="ECO:0000256" key="1">
    <source>
        <dbReference type="ARBA" id="ARBA00007749"/>
    </source>
</evidence>
<comment type="caution">
    <text evidence="6">The sequence shown here is derived from an EMBL/GenBank/DDBJ whole genome shotgun (WGS) entry which is preliminary data.</text>
</comment>
<reference evidence="6 7" key="1">
    <citation type="submission" date="2019-11" db="EMBL/GenBank/DDBJ databases">
        <authorList>
            <person name="Li X."/>
        </authorList>
    </citation>
    <scope>NUCLEOTIDE SEQUENCE [LARGE SCALE GENOMIC DNA]</scope>
    <source>
        <strain evidence="6 7">L9</strain>
    </source>
</reference>
<keyword evidence="7" id="KW-1185">Reference proteome</keyword>
<keyword evidence="4" id="KW-0862">Zinc</keyword>
<dbReference type="GO" id="GO:0016787">
    <property type="term" value="F:hydrolase activity"/>
    <property type="evidence" value="ECO:0007669"/>
    <property type="project" value="UniProtKB-KW"/>
</dbReference>
<evidence type="ECO:0000256" key="3">
    <source>
        <dbReference type="ARBA" id="ARBA00022801"/>
    </source>
</evidence>
<comment type="similarity">
    <text evidence="1">Belongs to the metallo-beta-lactamase superfamily.</text>
</comment>
<keyword evidence="3 6" id="KW-0378">Hydrolase</keyword>
<evidence type="ECO:0000256" key="4">
    <source>
        <dbReference type="ARBA" id="ARBA00022833"/>
    </source>
</evidence>
<dbReference type="InterPro" id="IPR036866">
    <property type="entry name" value="RibonucZ/Hydroxyglut_hydro"/>
</dbReference>
<name>A0A6N8FFI6_9BACI</name>
<dbReference type="Gene3D" id="3.60.15.10">
    <property type="entry name" value="Ribonuclease Z/Hydroxyacylglutathione hydrolase-like"/>
    <property type="match status" value="1"/>
</dbReference>
<keyword evidence="2" id="KW-0479">Metal-binding</keyword>
<dbReference type="EMBL" id="WOCA01000001">
    <property type="protein sequence ID" value="MUK86797.1"/>
    <property type="molecule type" value="Genomic_DNA"/>
</dbReference>
<dbReference type="GO" id="GO:0046872">
    <property type="term" value="F:metal ion binding"/>
    <property type="evidence" value="ECO:0007669"/>
    <property type="project" value="UniProtKB-KW"/>
</dbReference>
<dbReference type="Pfam" id="PF00753">
    <property type="entry name" value="Lactamase_B"/>
    <property type="match status" value="1"/>
</dbReference>
<evidence type="ECO:0000256" key="2">
    <source>
        <dbReference type="ARBA" id="ARBA00022723"/>
    </source>
</evidence>
<feature type="domain" description="Metallo-beta-lactamase" evidence="5">
    <location>
        <begin position="50"/>
        <end position="256"/>
    </location>
</feature>
<dbReference type="Proteomes" id="UP000469125">
    <property type="component" value="Unassembled WGS sequence"/>
</dbReference>
<organism evidence="6 7">
    <name type="scientific">Ornithinibacillus caprae</name>
    <dbReference type="NCBI Taxonomy" id="2678566"/>
    <lineage>
        <taxon>Bacteria</taxon>
        <taxon>Bacillati</taxon>
        <taxon>Bacillota</taxon>
        <taxon>Bacilli</taxon>
        <taxon>Bacillales</taxon>
        <taxon>Bacillaceae</taxon>
        <taxon>Ornithinibacillus</taxon>
    </lineage>
</organism>
<proteinExistence type="inferred from homology"/>
<dbReference type="RefSeq" id="WP_155665930.1">
    <property type="nucleotide sequence ID" value="NZ_WOCA01000001.1"/>
</dbReference>
<dbReference type="PANTHER" id="PTHR42978:SF6">
    <property type="entry name" value="QUORUM-QUENCHING LACTONASE YTNP-RELATED"/>
    <property type="match status" value="1"/>
</dbReference>